<keyword evidence="4" id="KW-1185">Reference proteome</keyword>
<evidence type="ECO:0000313" key="2">
    <source>
        <dbReference type="EMBL" id="OIJ22774.1"/>
    </source>
</evidence>
<dbReference type="InterPro" id="IPR001387">
    <property type="entry name" value="Cro/C1-type_HTH"/>
</dbReference>
<dbReference type="KEGG" id="aia:AWH56_010825"/>
<dbReference type="Pfam" id="PF18768">
    <property type="entry name" value="RNPP_C"/>
    <property type="match status" value="1"/>
</dbReference>
<name>A0A1S2ME06_9BACI</name>
<dbReference type="CDD" id="cd00093">
    <property type="entry name" value="HTH_XRE"/>
    <property type="match status" value="1"/>
</dbReference>
<dbReference type="EMBL" id="LQXD01000027">
    <property type="protein sequence ID" value="OIJ22774.1"/>
    <property type="molecule type" value="Genomic_DNA"/>
</dbReference>
<dbReference type="Gene3D" id="1.25.40.10">
    <property type="entry name" value="Tetratricopeptide repeat domain"/>
    <property type="match status" value="1"/>
</dbReference>
<reference evidence="3" key="4">
    <citation type="submission" date="2020-10" db="EMBL/GenBank/DDBJ databases">
        <authorList>
            <person name="Bassil N.M."/>
            <person name="Lloyd J.R."/>
        </authorList>
    </citation>
    <scope>NUCLEOTIDE SEQUENCE</scope>
    <source>
        <strain evidence="3">NB2006</strain>
    </source>
</reference>
<dbReference type="EMBL" id="CP063356">
    <property type="protein sequence ID" value="QOY38008.1"/>
    <property type="molecule type" value="Genomic_DNA"/>
</dbReference>
<dbReference type="InterPro" id="IPR011990">
    <property type="entry name" value="TPR-like_helical_dom_sf"/>
</dbReference>
<dbReference type="AlphaFoldDB" id="A0A1S2ME06"/>
<feature type="domain" description="HTH cro/C1-type" evidence="1">
    <location>
        <begin position="9"/>
        <end position="62"/>
    </location>
</feature>
<dbReference type="PANTHER" id="PTHR37038:SF14">
    <property type="entry name" value="TRANSCRIPTIONAL ACTIVATOR"/>
    <property type="match status" value="1"/>
</dbReference>
<evidence type="ECO:0000313" key="3">
    <source>
        <dbReference type="EMBL" id="QOY38008.1"/>
    </source>
</evidence>
<sequence length="291" mass="34016">MDMYIGDKIKELRMHFNILQGELAKGICTQSTISRIEKNEIIPNAYILYRMAKRLGVGMDYFYESESLLKLDYVQNVRLELARLVRERNYKEVLKLVRMEKNNPLFRRDELMQILLWREGFCVYYLNNDPEKAFQILYDALNLTPTTEKNTSVIDIDILASIAAIHDEIGQFAKSAEIYRDISLKLKKLPANYDANLAIRVTYNSAVNAHYLANYQEAINFCNKTIELCRSNLTMYILGETYFQKGESLYALTKNKEEALFWMKKSIVIFELIKNEGAIKYVNDEMNKLVD</sequence>
<reference evidence="3 4" key="2">
    <citation type="journal article" date="2017" name="Genome Announc.">
        <title>Draft Genome Sequences of Four Alkaliphilic Bacteria Belonging to the Anaerobacillus Genus.</title>
        <authorList>
            <person name="Bassil N.M."/>
            <person name="Lloyd J.R."/>
        </authorList>
    </citation>
    <scope>NUCLEOTIDE SEQUENCE [LARGE SCALE GENOMIC DNA]</scope>
    <source>
        <strain evidence="3 4">NB2006</strain>
    </source>
</reference>
<gene>
    <name evidence="3" type="ORF">AWH56_010825</name>
    <name evidence="2" type="ORF">AWH56_04425</name>
</gene>
<proteinExistence type="predicted"/>
<evidence type="ECO:0000313" key="4">
    <source>
        <dbReference type="Proteomes" id="UP000180175"/>
    </source>
</evidence>
<dbReference type="Proteomes" id="UP000180175">
    <property type="component" value="Chromosome"/>
</dbReference>
<evidence type="ECO:0000259" key="1">
    <source>
        <dbReference type="PROSITE" id="PS50943"/>
    </source>
</evidence>
<dbReference type="GO" id="GO:0003677">
    <property type="term" value="F:DNA binding"/>
    <property type="evidence" value="ECO:0007669"/>
    <property type="project" value="InterPro"/>
</dbReference>
<reference evidence="3 4" key="3">
    <citation type="journal article" date="2019" name="Int. J. Syst. Evol. Microbiol.">
        <title>Anaerobacillus isosaccharinicus sp. nov., an alkaliphilic bacterium which degrades isosaccharinic acid.</title>
        <authorList>
            <person name="Bassil N.M."/>
            <person name="Lloyd J.R."/>
        </authorList>
    </citation>
    <scope>NUCLEOTIDE SEQUENCE [LARGE SCALE GENOMIC DNA]</scope>
    <source>
        <strain evidence="3 4">NB2006</strain>
    </source>
</reference>
<dbReference type="PANTHER" id="PTHR37038">
    <property type="entry name" value="TRANSCRIPTIONAL REGULATOR-RELATED"/>
    <property type="match status" value="1"/>
</dbReference>
<dbReference type="OrthoDB" id="1150409at2"/>
<dbReference type="InterPro" id="IPR053163">
    <property type="entry name" value="HTH-type_regulator_Rgg"/>
</dbReference>
<dbReference type="InterPro" id="IPR041315">
    <property type="entry name" value="PlcR_TPR"/>
</dbReference>
<dbReference type="InterPro" id="IPR010982">
    <property type="entry name" value="Lambda_DNA-bd_dom_sf"/>
</dbReference>
<organism evidence="2 4">
    <name type="scientific">Anaerobacillus isosaccharinicus</name>
    <dbReference type="NCBI Taxonomy" id="1532552"/>
    <lineage>
        <taxon>Bacteria</taxon>
        <taxon>Bacillati</taxon>
        <taxon>Bacillota</taxon>
        <taxon>Bacilli</taxon>
        <taxon>Bacillales</taxon>
        <taxon>Bacillaceae</taxon>
        <taxon>Anaerobacillus</taxon>
    </lineage>
</organism>
<dbReference type="SUPFAM" id="SSF47413">
    <property type="entry name" value="lambda repressor-like DNA-binding domains"/>
    <property type="match status" value="1"/>
</dbReference>
<dbReference type="SMART" id="SM00530">
    <property type="entry name" value="HTH_XRE"/>
    <property type="match status" value="1"/>
</dbReference>
<dbReference type="Pfam" id="PF01381">
    <property type="entry name" value="HTH_3"/>
    <property type="match status" value="1"/>
</dbReference>
<reference evidence="2 4" key="1">
    <citation type="submission" date="2016-10" db="EMBL/GenBank/DDBJ databases">
        <title>Draft genome sequences of four alkaliphilic bacteria belonging to the Anaerobacillus genus.</title>
        <authorList>
            <person name="Bassil N.M."/>
            <person name="Lloyd J.R."/>
        </authorList>
    </citation>
    <scope>NUCLEOTIDE SEQUENCE [LARGE SCALE GENOMIC DNA]</scope>
    <source>
        <strain evidence="2 4">NB2006</strain>
    </source>
</reference>
<accession>A0A1S2ME06</accession>
<dbReference type="SUPFAM" id="SSF48452">
    <property type="entry name" value="TPR-like"/>
    <property type="match status" value="1"/>
</dbReference>
<protein>
    <submittedName>
        <fullName evidence="3">Helix-turn-helix domain-containing protein</fullName>
    </submittedName>
</protein>
<dbReference type="PROSITE" id="PS50943">
    <property type="entry name" value="HTH_CROC1"/>
    <property type="match status" value="1"/>
</dbReference>
<dbReference type="RefSeq" id="WP_071315972.1">
    <property type="nucleotide sequence ID" value="NZ_CP063356.2"/>
</dbReference>